<evidence type="ECO:0000313" key="1">
    <source>
        <dbReference type="EMBL" id="RNA40509.1"/>
    </source>
</evidence>
<accession>A0A3M7SXX7</accession>
<gene>
    <name evidence="1" type="ORF">BpHYR1_001654</name>
</gene>
<proteinExistence type="predicted"/>
<reference evidence="1 2" key="1">
    <citation type="journal article" date="2018" name="Sci. Rep.">
        <title>Genomic signatures of local adaptation to the degree of environmental predictability in rotifers.</title>
        <authorList>
            <person name="Franch-Gras L."/>
            <person name="Hahn C."/>
            <person name="Garcia-Roger E.M."/>
            <person name="Carmona M.J."/>
            <person name="Serra M."/>
            <person name="Gomez A."/>
        </authorList>
    </citation>
    <scope>NUCLEOTIDE SEQUENCE [LARGE SCALE GENOMIC DNA]</scope>
    <source>
        <strain evidence="1">HYR1</strain>
    </source>
</reference>
<evidence type="ECO:0000313" key="2">
    <source>
        <dbReference type="Proteomes" id="UP000276133"/>
    </source>
</evidence>
<dbReference type="AlphaFoldDB" id="A0A3M7SXX7"/>
<protein>
    <submittedName>
        <fullName evidence="1">Uncharacterized protein</fullName>
    </submittedName>
</protein>
<sequence>MFSSITFFVGTIEIIHKQPKKASMGIGLYAQTRQLVRYTRLFREFGLSKKSCSSTIASKIILNLKL</sequence>
<keyword evidence="2" id="KW-1185">Reference proteome</keyword>
<name>A0A3M7SXX7_BRAPC</name>
<dbReference type="Proteomes" id="UP000276133">
    <property type="component" value="Unassembled WGS sequence"/>
</dbReference>
<organism evidence="1 2">
    <name type="scientific">Brachionus plicatilis</name>
    <name type="common">Marine rotifer</name>
    <name type="synonym">Brachionus muelleri</name>
    <dbReference type="NCBI Taxonomy" id="10195"/>
    <lineage>
        <taxon>Eukaryota</taxon>
        <taxon>Metazoa</taxon>
        <taxon>Spiralia</taxon>
        <taxon>Gnathifera</taxon>
        <taxon>Rotifera</taxon>
        <taxon>Eurotatoria</taxon>
        <taxon>Monogononta</taxon>
        <taxon>Pseudotrocha</taxon>
        <taxon>Ploima</taxon>
        <taxon>Brachionidae</taxon>
        <taxon>Brachionus</taxon>
    </lineage>
</organism>
<dbReference type="EMBL" id="REGN01000639">
    <property type="protein sequence ID" value="RNA40509.1"/>
    <property type="molecule type" value="Genomic_DNA"/>
</dbReference>
<comment type="caution">
    <text evidence="1">The sequence shown here is derived from an EMBL/GenBank/DDBJ whole genome shotgun (WGS) entry which is preliminary data.</text>
</comment>